<dbReference type="EMBL" id="GGEC01074402">
    <property type="protein sequence ID" value="MBX54886.1"/>
    <property type="molecule type" value="Transcribed_RNA"/>
</dbReference>
<evidence type="ECO:0000313" key="2">
    <source>
        <dbReference type="EMBL" id="MBX54886.1"/>
    </source>
</evidence>
<name>A0A2P2PJJ5_RHIMU</name>
<accession>A0A2P2PJJ5</accession>
<sequence length="79" mass="8494">MGVSKPSLLLLLLIVNVSASYKPIITEGRTISLPTEGNYSKTLETLGVLCKCCDGANGECTRTWTGSCNNLQCLPWKMG</sequence>
<protein>
    <submittedName>
        <fullName evidence="2">Uncharacterized protein</fullName>
    </submittedName>
</protein>
<reference evidence="2" key="1">
    <citation type="submission" date="2018-02" db="EMBL/GenBank/DDBJ databases">
        <title>Rhizophora mucronata_Transcriptome.</title>
        <authorList>
            <person name="Meera S.P."/>
            <person name="Sreeshan A."/>
            <person name="Augustine A."/>
        </authorList>
    </citation>
    <scope>NUCLEOTIDE SEQUENCE</scope>
    <source>
        <tissue evidence="2">Leaf</tissue>
    </source>
</reference>
<dbReference type="PANTHER" id="PTHR37078">
    <property type="entry name" value="NODULE CYSTEINE-RICH (NCR) SECRETED PEPTIDE"/>
    <property type="match status" value="1"/>
</dbReference>
<dbReference type="AlphaFoldDB" id="A0A2P2PJJ5"/>
<dbReference type="PANTHER" id="PTHR37078:SF6">
    <property type="entry name" value="NODULE CYSTEINE-RICH (NCR) SECRETED PEPTIDE"/>
    <property type="match status" value="1"/>
</dbReference>
<proteinExistence type="predicted"/>
<feature type="chain" id="PRO_5015145967" evidence="1">
    <location>
        <begin position="20"/>
        <end position="79"/>
    </location>
</feature>
<feature type="signal peptide" evidence="1">
    <location>
        <begin position="1"/>
        <end position="19"/>
    </location>
</feature>
<evidence type="ECO:0000256" key="1">
    <source>
        <dbReference type="SAM" id="SignalP"/>
    </source>
</evidence>
<keyword evidence="1" id="KW-0732">Signal</keyword>
<organism evidence="2">
    <name type="scientific">Rhizophora mucronata</name>
    <name type="common">Asiatic mangrove</name>
    <dbReference type="NCBI Taxonomy" id="61149"/>
    <lineage>
        <taxon>Eukaryota</taxon>
        <taxon>Viridiplantae</taxon>
        <taxon>Streptophyta</taxon>
        <taxon>Embryophyta</taxon>
        <taxon>Tracheophyta</taxon>
        <taxon>Spermatophyta</taxon>
        <taxon>Magnoliopsida</taxon>
        <taxon>eudicotyledons</taxon>
        <taxon>Gunneridae</taxon>
        <taxon>Pentapetalae</taxon>
        <taxon>rosids</taxon>
        <taxon>fabids</taxon>
        <taxon>Malpighiales</taxon>
        <taxon>Rhizophoraceae</taxon>
        <taxon>Rhizophora</taxon>
    </lineage>
</organism>